<comment type="caution">
    <text evidence="1">The sequence shown here is derived from an EMBL/GenBank/DDBJ whole genome shotgun (WGS) entry which is preliminary data.</text>
</comment>
<evidence type="ECO:0000313" key="2">
    <source>
        <dbReference type="Proteomes" id="UP001060085"/>
    </source>
</evidence>
<protein>
    <submittedName>
        <fullName evidence="1">Uncharacterized protein</fullName>
    </submittedName>
</protein>
<proteinExistence type="predicted"/>
<dbReference type="EMBL" id="CM044708">
    <property type="protein sequence ID" value="KAI5647480.1"/>
    <property type="molecule type" value="Genomic_DNA"/>
</dbReference>
<evidence type="ECO:0000313" key="1">
    <source>
        <dbReference type="EMBL" id="KAI5647480.1"/>
    </source>
</evidence>
<name>A0ACB9ZIU9_CATRO</name>
<sequence>MFIALRVVNTTNRLVPSRSKKMLDPWKTKTNVDKKNKEPFCHARCAMANRFTLSRYLKNCTDWFFSEIETQSFSEGLIQNVDVWFKKDIVTSCKVKDP</sequence>
<accession>A0ACB9ZIU9</accession>
<dbReference type="Proteomes" id="UP001060085">
    <property type="component" value="Linkage Group LG08"/>
</dbReference>
<organism evidence="1 2">
    <name type="scientific">Catharanthus roseus</name>
    <name type="common">Madagascar periwinkle</name>
    <name type="synonym">Vinca rosea</name>
    <dbReference type="NCBI Taxonomy" id="4058"/>
    <lineage>
        <taxon>Eukaryota</taxon>
        <taxon>Viridiplantae</taxon>
        <taxon>Streptophyta</taxon>
        <taxon>Embryophyta</taxon>
        <taxon>Tracheophyta</taxon>
        <taxon>Spermatophyta</taxon>
        <taxon>Magnoliopsida</taxon>
        <taxon>eudicotyledons</taxon>
        <taxon>Gunneridae</taxon>
        <taxon>Pentapetalae</taxon>
        <taxon>asterids</taxon>
        <taxon>lamiids</taxon>
        <taxon>Gentianales</taxon>
        <taxon>Apocynaceae</taxon>
        <taxon>Rauvolfioideae</taxon>
        <taxon>Vinceae</taxon>
        <taxon>Catharanthinae</taxon>
        <taxon>Catharanthus</taxon>
    </lineage>
</organism>
<gene>
    <name evidence="1" type="ORF">M9H77_33485</name>
</gene>
<keyword evidence="2" id="KW-1185">Reference proteome</keyword>
<reference evidence="2" key="1">
    <citation type="journal article" date="2023" name="Nat. Plants">
        <title>Single-cell RNA sequencing provides a high-resolution roadmap for understanding the multicellular compartmentation of specialized metabolism.</title>
        <authorList>
            <person name="Sun S."/>
            <person name="Shen X."/>
            <person name="Li Y."/>
            <person name="Li Y."/>
            <person name="Wang S."/>
            <person name="Li R."/>
            <person name="Zhang H."/>
            <person name="Shen G."/>
            <person name="Guo B."/>
            <person name="Wei J."/>
            <person name="Xu J."/>
            <person name="St-Pierre B."/>
            <person name="Chen S."/>
            <person name="Sun C."/>
        </authorList>
    </citation>
    <scope>NUCLEOTIDE SEQUENCE [LARGE SCALE GENOMIC DNA]</scope>
</reference>